<dbReference type="Proteomes" id="UP000601435">
    <property type="component" value="Unassembled WGS sequence"/>
</dbReference>
<evidence type="ECO:0000313" key="2">
    <source>
        <dbReference type="EMBL" id="CAE7225926.1"/>
    </source>
</evidence>
<evidence type="ECO:0000256" key="1">
    <source>
        <dbReference type="SAM" id="MobiDB-lite"/>
    </source>
</evidence>
<comment type="caution">
    <text evidence="2">The sequence shown here is derived from an EMBL/GenBank/DDBJ whole genome shotgun (WGS) entry which is preliminary data.</text>
</comment>
<dbReference type="EMBL" id="CAJNJA010007534">
    <property type="protein sequence ID" value="CAE7225926.1"/>
    <property type="molecule type" value="Genomic_DNA"/>
</dbReference>
<reference evidence="2" key="1">
    <citation type="submission" date="2021-02" db="EMBL/GenBank/DDBJ databases">
        <authorList>
            <person name="Dougan E. K."/>
            <person name="Rhodes N."/>
            <person name="Thang M."/>
            <person name="Chan C."/>
        </authorList>
    </citation>
    <scope>NUCLEOTIDE SEQUENCE</scope>
</reference>
<feature type="compositionally biased region" description="Low complexity" evidence="1">
    <location>
        <begin position="310"/>
        <end position="323"/>
    </location>
</feature>
<gene>
    <name evidence="2" type="ORF">SNEC2469_LOCUS3188</name>
</gene>
<feature type="non-terminal residue" evidence="2">
    <location>
        <position position="1"/>
    </location>
</feature>
<protein>
    <submittedName>
        <fullName evidence="2">Uncharacterized protein</fullName>
    </submittedName>
</protein>
<feature type="region of interest" description="Disordered" evidence="1">
    <location>
        <begin position="34"/>
        <end position="57"/>
    </location>
</feature>
<name>A0A812KFC0_9DINO</name>
<proteinExistence type="predicted"/>
<accession>A0A812KFC0</accession>
<dbReference type="OrthoDB" id="417873at2759"/>
<feature type="region of interest" description="Disordered" evidence="1">
    <location>
        <begin position="310"/>
        <end position="351"/>
    </location>
</feature>
<organism evidence="2 3">
    <name type="scientific">Symbiodinium necroappetens</name>
    <dbReference type="NCBI Taxonomy" id="1628268"/>
    <lineage>
        <taxon>Eukaryota</taxon>
        <taxon>Sar</taxon>
        <taxon>Alveolata</taxon>
        <taxon>Dinophyceae</taxon>
        <taxon>Suessiales</taxon>
        <taxon>Symbiodiniaceae</taxon>
        <taxon>Symbiodinium</taxon>
    </lineage>
</organism>
<sequence length="575" mass="62256">DSAISPTITLHASLWKANGEVKYDTATFTSPASKFGNSNGTLVPEGEASEGTQGTGSWEKSAISARFFLKCQLRTCGRFARTIYQEIFPWQAYSNQDGYLVPSNPPPPPPACSDAPESWTNDHSRDGGLAHSTMQSAPSAPATANDGRLPGIWGAGQEAFATGIPDIGTLPSQGPIPPGTQATFSSPVQSAIRNAASSLSAAISFAQDMEQSMPLQTHSSLAQSLRVTSDILREVSEELIAVARNQSSSTAPDTATEAEDRYMAPPQPFATRYAAFSLGISELAFAASHDMWQLRPGSSSREVIDLDHPTPTVAWPAAPTAETWSNKRRRKEAPGPSSANMSRPLSELDKQRQESVATALQLYANPKGAGIKLTDNPFTHCPTENLATSCLHSKWAPFEVFGRLLDGLPSMQDSRHSSPSIVQPPDYKSIFFGAYSQGPLVGLRAQTRRYPMVSRLLNAVIYTLSGDVPNGLIPLSVFSGGQLFVEAEDQESDPLPPLPPSPDVDSLMVMLPPDTSMFLAWMAILVRIEIPQDYEVSWKDEFSQSSISEHKCQTEEAPAAESFYKSFHDQNLRAY</sequence>
<keyword evidence="3" id="KW-1185">Reference proteome</keyword>
<feature type="region of interest" description="Disordered" evidence="1">
    <location>
        <begin position="99"/>
        <end position="147"/>
    </location>
</feature>
<dbReference type="AlphaFoldDB" id="A0A812KFC0"/>
<evidence type="ECO:0000313" key="3">
    <source>
        <dbReference type="Proteomes" id="UP000601435"/>
    </source>
</evidence>